<name>A0A1X0J747_MYCRH</name>
<keyword evidence="1" id="KW-0732">Signal</keyword>
<protein>
    <recommendedName>
        <fullName evidence="2">DUF305 domain-containing protein</fullName>
    </recommendedName>
</protein>
<proteinExistence type="predicted"/>
<dbReference type="InterPro" id="IPR005183">
    <property type="entry name" value="DUF305_CopM-like"/>
</dbReference>
<evidence type="ECO:0000259" key="2">
    <source>
        <dbReference type="Pfam" id="PF03713"/>
    </source>
</evidence>
<comment type="caution">
    <text evidence="3">The sequence shown here is derived from an EMBL/GenBank/DDBJ whole genome shotgun (WGS) entry which is preliminary data.</text>
</comment>
<reference evidence="3 4" key="1">
    <citation type="submission" date="2016-12" db="EMBL/GenBank/DDBJ databases">
        <title>The new phylogeny of genus Mycobacterium.</title>
        <authorList>
            <person name="Tortoli E."/>
            <person name="Trovato A."/>
            <person name="Cirillo D.M."/>
        </authorList>
    </citation>
    <scope>NUCLEOTIDE SEQUENCE [LARGE SCALE GENOMIC DNA]</scope>
    <source>
        <strain evidence="3 4">DSM 44223</strain>
    </source>
</reference>
<evidence type="ECO:0000313" key="4">
    <source>
        <dbReference type="Proteomes" id="UP000192534"/>
    </source>
</evidence>
<dbReference type="PANTHER" id="PTHR36933">
    <property type="entry name" value="SLL0788 PROTEIN"/>
    <property type="match status" value="1"/>
</dbReference>
<accession>A0A1X0J747</accession>
<feature type="domain" description="DUF305" evidence="2">
    <location>
        <begin position="47"/>
        <end position="183"/>
    </location>
</feature>
<organism evidence="3 4">
    <name type="scientific">Mycolicibacterium rhodesiae</name>
    <name type="common">Mycobacterium rhodesiae</name>
    <dbReference type="NCBI Taxonomy" id="36814"/>
    <lineage>
        <taxon>Bacteria</taxon>
        <taxon>Bacillati</taxon>
        <taxon>Actinomycetota</taxon>
        <taxon>Actinomycetes</taxon>
        <taxon>Mycobacteriales</taxon>
        <taxon>Mycobacteriaceae</taxon>
        <taxon>Mycolicibacterium</taxon>
    </lineage>
</organism>
<dbReference type="OrthoDB" id="26872at2"/>
<evidence type="ECO:0000313" key="3">
    <source>
        <dbReference type="EMBL" id="ORB57596.1"/>
    </source>
</evidence>
<dbReference type="PANTHER" id="PTHR36933:SF1">
    <property type="entry name" value="SLL0788 PROTEIN"/>
    <property type="match status" value="1"/>
</dbReference>
<keyword evidence="4" id="KW-1185">Reference proteome</keyword>
<feature type="signal peptide" evidence="1">
    <location>
        <begin position="1"/>
        <end position="27"/>
    </location>
</feature>
<dbReference type="Pfam" id="PF03713">
    <property type="entry name" value="DUF305"/>
    <property type="match status" value="1"/>
</dbReference>
<feature type="chain" id="PRO_5012552286" description="DUF305 domain-containing protein" evidence="1">
    <location>
        <begin position="28"/>
        <end position="186"/>
    </location>
</feature>
<dbReference type="RefSeq" id="WP_133057401.1">
    <property type="nucleotide sequence ID" value="NZ_JACKUO010000039.1"/>
</dbReference>
<evidence type="ECO:0000256" key="1">
    <source>
        <dbReference type="SAM" id="SignalP"/>
    </source>
</evidence>
<dbReference type="PROSITE" id="PS51257">
    <property type="entry name" value="PROKAR_LIPOPROTEIN"/>
    <property type="match status" value="1"/>
</dbReference>
<dbReference type="EMBL" id="MVIH01000001">
    <property type="protein sequence ID" value="ORB57596.1"/>
    <property type="molecule type" value="Genomic_DNA"/>
</dbReference>
<dbReference type="Gene3D" id="1.20.1260.10">
    <property type="match status" value="1"/>
</dbReference>
<gene>
    <name evidence="3" type="ORF">BST42_02460</name>
</gene>
<dbReference type="InterPro" id="IPR012347">
    <property type="entry name" value="Ferritin-like"/>
</dbReference>
<sequence length="186" mass="19757">MRRQFVKTSAGVLLAFGVLAGCSLQQAATPQAGPTQPAGYEEHNDADVAFAQQMIPLEQRAVAMSEALLAKPGVDRDVSDIARAIHENDRPEVVQLQQWLKDWGAAAPGAAEQASGTHAAAIQDAEPVQAARLYLEQMIANHERTLALSKTEVDKGTYRATVAVAGGGEATLERQITTMKTLLGSP</sequence>
<dbReference type="Proteomes" id="UP000192534">
    <property type="component" value="Unassembled WGS sequence"/>
</dbReference>
<dbReference type="AlphaFoldDB" id="A0A1X0J747"/>